<dbReference type="InterPro" id="IPR000463">
    <property type="entry name" value="Fatty_acid-bd"/>
</dbReference>
<gene>
    <name evidence="3" type="ORF">MPIPNATIZW_LOCUS6996</name>
</gene>
<dbReference type="PANTHER" id="PTHR11955">
    <property type="entry name" value="FATTY ACID BINDING PROTEIN"/>
    <property type="match status" value="1"/>
</dbReference>
<dbReference type="Gene3D" id="2.40.128.20">
    <property type="match status" value="1"/>
</dbReference>
<accession>A0ABN9ZK58</accession>
<dbReference type="Proteomes" id="UP001314169">
    <property type="component" value="Chromosome 17"/>
</dbReference>
<evidence type="ECO:0000313" key="3">
    <source>
        <dbReference type="EMBL" id="CAK6438690.1"/>
    </source>
</evidence>
<proteinExistence type="inferred from homology"/>
<dbReference type="EMBL" id="OY882874">
    <property type="protein sequence ID" value="CAK6438690.1"/>
    <property type="molecule type" value="Genomic_DNA"/>
</dbReference>
<evidence type="ECO:0000256" key="1">
    <source>
        <dbReference type="ARBA" id="ARBA00008390"/>
    </source>
</evidence>
<keyword evidence="4" id="KW-1185">Reference proteome</keyword>
<comment type="similarity">
    <text evidence="1">Belongs to the calycin superfamily. Fatty-acid binding protein (FABP) family.</text>
</comment>
<feature type="domain" description="Lipocalin/cytosolic fatty-acid binding" evidence="2">
    <location>
        <begin position="7"/>
        <end position="131"/>
    </location>
</feature>
<dbReference type="InterPro" id="IPR012674">
    <property type="entry name" value="Calycin"/>
</dbReference>
<sequence>MVEPFLGTWKLESSENFQEFLKELGVPVTIRPLAASEKPRIYISAPGDKVSIRTETSFKNFEISFRLGEEFDETTADGRHVKSVVNLDGDSLVHVQRWLGKEATIRRQIVDKKMVAKHTMNNVVSRRVFKRV</sequence>
<reference evidence="3" key="1">
    <citation type="submission" date="2023-12" db="EMBL/GenBank/DDBJ databases">
        <authorList>
            <person name="Brown T."/>
        </authorList>
    </citation>
    <scope>NUCLEOTIDE SEQUENCE</scope>
</reference>
<evidence type="ECO:0000313" key="4">
    <source>
        <dbReference type="Proteomes" id="UP001314169"/>
    </source>
</evidence>
<evidence type="ECO:0000259" key="2">
    <source>
        <dbReference type="Pfam" id="PF00061"/>
    </source>
</evidence>
<dbReference type="PRINTS" id="PR00178">
    <property type="entry name" value="FATTYACIDBP"/>
</dbReference>
<organism evidence="3 4">
    <name type="scientific">Pipistrellus nathusii</name>
    <name type="common">Nathusius' pipistrelle</name>
    <dbReference type="NCBI Taxonomy" id="59473"/>
    <lineage>
        <taxon>Eukaryota</taxon>
        <taxon>Metazoa</taxon>
        <taxon>Chordata</taxon>
        <taxon>Craniata</taxon>
        <taxon>Vertebrata</taxon>
        <taxon>Euteleostomi</taxon>
        <taxon>Mammalia</taxon>
        <taxon>Eutheria</taxon>
        <taxon>Laurasiatheria</taxon>
        <taxon>Chiroptera</taxon>
        <taxon>Yangochiroptera</taxon>
        <taxon>Vespertilionidae</taxon>
        <taxon>Pipistrellus</taxon>
    </lineage>
</organism>
<dbReference type="SUPFAM" id="SSF50814">
    <property type="entry name" value="Lipocalins"/>
    <property type="match status" value="1"/>
</dbReference>
<dbReference type="InterPro" id="IPR031259">
    <property type="entry name" value="ILBP"/>
</dbReference>
<name>A0ABN9ZK58_PIPNA</name>
<protein>
    <recommendedName>
        <fullName evidence="2">Lipocalin/cytosolic fatty-acid binding domain-containing protein</fullName>
    </recommendedName>
</protein>
<dbReference type="InterPro" id="IPR000566">
    <property type="entry name" value="Lipocln_cytosolic_FA-bd_dom"/>
</dbReference>
<dbReference type="Pfam" id="PF00061">
    <property type="entry name" value="Lipocalin"/>
    <property type="match status" value="1"/>
</dbReference>